<dbReference type="Proteomes" id="UP000239197">
    <property type="component" value="Plasmid unnamed1"/>
</dbReference>
<keyword evidence="1" id="KW-1133">Transmembrane helix</keyword>
<protein>
    <submittedName>
        <fullName evidence="2">Uncharacterized protein</fullName>
    </submittedName>
</protein>
<dbReference type="AlphaFoldDB" id="A0A2L1UX58"/>
<evidence type="ECO:0000313" key="2">
    <source>
        <dbReference type="EMBL" id="AVF37539.1"/>
    </source>
</evidence>
<dbReference type="EMBL" id="CP019063">
    <property type="protein sequence ID" value="AVF37539.1"/>
    <property type="molecule type" value="Genomic_DNA"/>
</dbReference>
<keyword evidence="1" id="KW-0812">Transmembrane</keyword>
<organism evidence="2 3">
    <name type="scientific">Rahnella sikkimica</name>
    <dbReference type="NCBI Taxonomy" id="1805933"/>
    <lineage>
        <taxon>Bacteria</taxon>
        <taxon>Pseudomonadati</taxon>
        <taxon>Pseudomonadota</taxon>
        <taxon>Gammaproteobacteria</taxon>
        <taxon>Enterobacterales</taxon>
        <taxon>Yersiniaceae</taxon>
        <taxon>Rahnella</taxon>
    </lineage>
</organism>
<proteinExistence type="predicted"/>
<dbReference type="KEGG" id="rox:BV494_21635"/>
<keyword evidence="1" id="KW-0472">Membrane</keyword>
<sequence>MDSAKDIAREMLAAINLDRFGFLVAVAKGVISLPVNLGYLGYDFMDVEHRRENRDDKYRIAQLIKRTPFNKIIIEKVINVFLDDFISRIDIPSLSIQMSGSVIGKMFFSQVTGIKLGYAISERATTALLTGTIVGAFLSIGSESSRAIYSSRYLRETNPEIYSQLKQMGNLDLIYFLVEDTVKPFEKACRVNERNPEEFDKICKYFLDGL</sequence>
<gene>
    <name evidence="2" type="ORF">BV494_21635</name>
</gene>
<dbReference type="OrthoDB" id="6614981at2"/>
<evidence type="ECO:0000313" key="3">
    <source>
        <dbReference type="Proteomes" id="UP000239197"/>
    </source>
</evidence>
<geneLocation type="plasmid" evidence="2 3">
    <name>unnamed1</name>
</geneLocation>
<accession>A0A2L1UX58</accession>
<feature type="transmembrane region" description="Helical" evidence="1">
    <location>
        <begin position="20"/>
        <end position="42"/>
    </location>
</feature>
<keyword evidence="3" id="KW-1185">Reference proteome</keyword>
<evidence type="ECO:0000256" key="1">
    <source>
        <dbReference type="SAM" id="Phobius"/>
    </source>
</evidence>
<reference evidence="3" key="1">
    <citation type="submission" date="2017-01" db="EMBL/GenBank/DDBJ databases">
        <title>Genome sequence of Rouxiella sp. ERMR1:05.</title>
        <authorList>
            <person name="Kumar R."/>
            <person name="Singh D."/>
            <person name="Kumar S."/>
        </authorList>
    </citation>
    <scope>NUCLEOTIDE SEQUENCE [LARGE SCALE GENOMIC DNA]</scope>
    <source>
        <strain evidence="3">ERMR1:05</strain>
        <plasmid evidence="3">unnamed1</plasmid>
    </source>
</reference>
<keyword evidence="2" id="KW-0614">Plasmid</keyword>
<dbReference type="RefSeq" id="WP_104924882.1">
    <property type="nucleotide sequence ID" value="NZ_CP019063.1"/>
</dbReference>
<name>A0A2L1UX58_9GAMM</name>